<proteinExistence type="predicted"/>
<dbReference type="Proteomes" id="UP001231189">
    <property type="component" value="Unassembled WGS sequence"/>
</dbReference>
<feature type="region of interest" description="Disordered" evidence="1">
    <location>
        <begin position="1"/>
        <end position="26"/>
    </location>
</feature>
<evidence type="ECO:0000256" key="1">
    <source>
        <dbReference type="SAM" id="MobiDB-lite"/>
    </source>
</evidence>
<dbReference type="AlphaFoldDB" id="A0AAD8RHK7"/>
<evidence type="ECO:0000313" key="3">
    <source>
        <dbReference type="Proteomes" id="UP001231189"/>
    </source>
</evidence>
<name>A0AAD8RHK7_LOLMU</name>
<dbReference type="EMBL" id="JAUUTY010000006">
    <property type="protein sequence ID" value="KAK1620881.1"/>
    <property type="molecule type" value="Genomic_DNA"/>
</dbReference>
<evidence type="ECO:0000313" key="2">
    <source>
        <dbReference type="EMBL" id="KAK1620881.1"/>
    </source>
</evidence>
<sequence>MTTPEAAPVQAQNLVPDALSPGGQLPDRKGGIFVCVKRLELAEQAAPLVQGREVSFLYAGSAKLLALKAYQGDVAAAIQELFDIGIRSYLLGRDRIVSMGCLSY</sequence>
<keyword evidence="3" id="KW-1185">Reference proteome</keyword>
<accession>A0AAD8RHK7</accession>
<protein>
    <submittedName>
        <fullName evidence="2">Uncharacterized protein</fullName>
    </submittedName>
</protein>
<gene>
    <name evidence="2" type="ORF">QYE76_026398</name>
</gene>
<comment type="caution">
    <text evidence="2">The sequence shown here is derived from an EMBL/GenBank/DDBJ whole genome shotgun (WGS) entry which is preliminary data.</text>
</comment>
<reference evidence="2" key="1">
    <citation type="submission" date="2023-07" db="EMBL/GenBank/DDBJ databases">
        <title>A chromosome-level genome assembly of Lolium multiflorum.</title>
        <authorList>
            <person name="Chen Y."/>
            <person name="Copetti D."/>
            <person name="Kolliker R."/>
            <person name="Studer B."/>
        </authorList>
    </citation>
    <scope>NUCLEOTIDE SEQUENCE</scope>
    <source>
        <strain evidence="2">02402/16</strain>
        <tissue evidence="2">Leaf</tissue>
    </source>
</reference>
<organism evidence="2 3">
    <name type="scientific">Lolium multiflorum</name>
    <name type="common">Italian ryegrass</name>
    <name type="synonym">Lolium perenne subsp. multiflorum</name>
    <dbReference type="NCBI Taxonomy" id="4521"/>
    <lineage>
        <taxon>Eukaryota</taxon>
        <taxon>Viridiplantae</taxon>
        <taxon>Streptophyta</taxon>
        <taxon>Embryophyta</taxon>
        <taxon>Tracheophyta</taxon>
        <taxon>Spermatophyta</taxon>
        <taxon>Magnoliopsida</taxon>
        <taxon>Liliopsida</taxon>
        <taxon>Poales</taxon>
        <taxon>Poaceae</taxon>
        <taxon>BOP clade</taxon>
        <taxon>Pooideae</taxon>
        <taxon>Poodae</taxon>
        <taxon>Poeae</taxon>
        <taxon>Poeae Chloroplast Group 2 (Poeae type)</taxon>
        <taxon>Loliodinae</taxon>
        <taxon>Loliinae</taxon>
        <taxon>Lolium</taxon>
    </lineage>
</organism>